<comment type="subcellular location">
    <subcellularLocation>
        <location evidence="1">Membrane</location>
        <topology evidence="1">Multi-pass membrane protein</topology>
    </subcellularLocation>
</comment>
<dbReference type="PANTHER" id="PTHR31885">
    <property type="entry name" value="GH04784P"/>
    <property type="match status" value="1"/>
</dbReference>
<evidence type="ECO:0000256" key="5">
    <source>
        <dbReference type="ARBA" id="ARBA00023136"/>
    </source>
</evidence>
<comment type="similarity">
    <text evidence="2">Belongs to the TMEM86 family.</text>
</comment>
<proteinExistence type="inferred from homology"/>
<organism evidence="7 8">
    <name type="scientific">Vibrio japonicus</name>
    <dbReference type="NCBI Taxonomy" id="1824638"/>
    <lineage>
        <taxon>Bacteria</taxon>
        <taxon>Pseudomonadati</taxon>
        <taxon>Pseudomonadota</taxon>
        <taxon>Gammaproteobacteria</taxon>
        <taxon>Vibrionales</taxon>
        <taxon>Vibrionaceae</taxon>
        <taxon>Vibrio</taxon>
    </lineage>
</organism>
<keyword evidence="4 6" id="KW-1133">Transmembrane helix</keyword>
<evidence type="ECO:0000313" key="7">
    <source>
        <dbReference type="EMBL" id="UUM32534.1"/>
    </source>
</evidence>
<evidence type="ECO:0000256" key="3">
    <source>
        <dbReference type="ARBA" id="ARBA00022692"/>
    </source>
</evidence>
<keyword evidence="3 6" id="KW-0812">Transmembrane</keyword>
<dbReference type="InterPro" id="IPR012506">
    <property type="entry name" value="TMEM86B-like"/>
</dbReference>
<keyword evidence="8" id="KW-1185">Reference proteome</keyword>
<dbReference type="RefSeq" id="WP_257086200.1">
    <property type="nucleotide sequence ID" value="NZ_CP102097.1"/>
</dbReference>
<dbReference type="EMBL" id="CP102097">
    <property type="protein sequence ID" value="UUM32534.1"/>
    <property type="molecule type" value="Genomic_DNA"/>
</dbReference>
<evidence type="ECO:0000256" key="4">
    <source>
        <dbReference type="ARBA" id="ARBA00022989"/>
    </source>
</evidence>
<reference evidence="7" key="1">
    <citation type="submission" date="2022-07" db="EMBL/GenBank/DDBJ databases">
        <title>Complete genome of Vibrio japonicus strain JCM 31412T and phylogenomic assessment of the Nereis clade of the genus Vibrio.</title>
        <authorList>
            <person name="Shlafstein M.D."/>
            <person name="Emsley S.A."/>
            <person name="Ushijima B."/>
            <person name="Videau P."/>
            <person name="Saw J.H."/>
        </authorList>
    </citation>
    <scope>NUCLEOTIDE SEQUENCE</scope>
    <source>
        <strain evidence="7">JCM 31412</strain>
    </source>
</reference>
<keyword evidence="5 6" id="KW-0472">Membrane</keyword>
<feature type="transmembrane region" description="Helical" evidence="6">
    <location>
        <begin position="187"/>
        <end position="212"/>
    </location>
</feature>
<evidence type="ECO:0000256" key="6">
    <source>
        <dbReference type="SAM" id="Phobius"/>
    </source>
</evidence>
<feature type="transmembrane region" description="Helical" evidence="6">
    <location>
        <begin position="155"/>
        <end position="175"/>
    </location>
</feature>
<dbReference type="Pfam" id="PF07947">
    <property type="entry name" value="YhhN"/>
    <property type="match status" value="1"/>
</dbReference>
<feature type="transmembrane region" description="Helical" evidence="6">
    <location>
        <begin position="130"/>
        <end position="149"/>
    </location>
</feature>
<evidence type="ECO:0000256" key="1">
    <source>
        <dbReference type="ARBA" id="ARBA00004141"/>
    </source>
</evidence>
<sequence>MWFLIVFLCVLHVWSIDRKPRWIFYCSKAAPILLMSALIFSGSPDPKQYAYWIGIGLIASAIGDLFLMHPKDKFVEGLTSFLIAHIMYSYAFFSQVDSPLTLWVPAILFSVGLIVYLLLLPALENTKLAVGMYTSAILAMAWGAIEVWLHVQSPTVTYAVMGAFTFIVSDLVLAIDRFRSSSAFSRHVIMITYYSAQILLTLSALGISYASIGFKP</sequence>
<evidence type="ECO:0000313" key="8">
    <source>
        <dbReference type="Proteomes" id="UP001058602"/>
    </source>
</evidence>
<gene>
    <name evidence="7" type="ORF">NP165_19905</name>
</gene>
<protein>
    <submittedName>
        <fullName evidence="7">Lysoplasmalogenase</fullName>
    </submittedName>
</protein>
<accession>A0ABY5LKE1</accession>
<dbReference type="Proteomes" id="UP001058602">
    <property type="component" value="Chromosome 2"/>
</dbReference>
<feature type="transmembrane region" description="Helical" evidence="6">
    <location>
        <begin position="102"/>
        <end position="123"/>
    </location>
</feature>
<evidence type="ECO:0000256" key="2">
    <source>
        <dbReference type="ARBA" id="ARBA00007375"/>
    </source>
</evidence>
<name>A0ABY5LKE1_9VIBR</name>
<dbReference type="PANTHER" id="PTHR31885:SF6">
    <property type="entry name" value="GH04784P"/>
    <property type="match status" value="1"/>
</dbReference>
<feature type="transmembrane region" description="Helical" evidence="6">
    <location>
        <begin position="49"/>
        <end position="67"/>
    </location>
</feature>
<feature type="transmembrane region" description="Helical" evidence="6">
    <location>
        <begin position="74"/>
        <end position="96"/>
    </location>
</feature>